<dbReference type="PANTHER" id="PTHR42945">
    <property type="entry name" value="HISTIDINE BIOSYNTHESIS BIFUNCTIONAL PROTEIN"/>
    <property type="match status" value="1"/>
</dbReference>
<evidence type="ECO:0000313" key="14">
    <source>
        <dbReference type="Proteomes" id="UP000264589"/>
    </source>
</evidence>
<accession>A0A371RI02</accession>
<comment type="caution">
    <text evidence="13">The sequence shown here is derived from an EMBL/GenBank/DDBJ whole genome shotgun (WGS) entry which is preliminary data.</text>
</comment>
<evidence type="ECO:0000256" key="4">
    <source>
        <dbReference type="ARBA" id="ARBA00005204"/>
    </source>
</evidence>
<dbReference type="SUPFAM" id="SSF141734">
    <property type="entry name" value="HisI-like"/>
    <property type="match status" value="1"/>
</dbReference>
<dbReference type="GO" id="GO:0004635">
    <property type="term" value="F:phosphoribosyl-AMP cyclohydrolase activity"/>
    <property type="evidence" value="ECO:0007669"/>
    <property type="project" value="UniProtKB-UniRule"/>
</dbReference>
<dbReference type="PANTHER" id="PTHR42945:SF1">
    <property type="entry name" value="HISTIDINE BIOSYNTHESIS BIFUNCTIONAL PROTEIN HIS7"/>
    <property type="match status" value="1"/>
</dbReference>
<comment type="pathway">
    <text evidence="3 11">Amino-acid biosynthesis; L-histidine biosynthesis; L-histidine from 5-phospho-alpha-D-ribose 1-diphosphate: step 3/9.</text>
</comment>
<dbReference type="RefSeq" id="WP_116391704.1">
    <property type="nucleotide sequence ID" value="NZ_QUQO01000001.1"/>
</dbReference>
<evidence type="ECO:0000256" key="3">
    <source>
        <dbReference type="ARBA" id="ARBA00005169"/>
    </source>
</evidence>
<keyword evidence="10 11" id="KW-0368">Histidine biosynthesis</keyword>
<dbReference type="InterPro" id="IPR002496">
    <property type="entry name" value="PRib_AMP_CycHydrolase_dom"/>
</dbReference>
<evidence type="ECO:0000256" key="1">
    <source>
        <dbReference type="ARBA" id="ARBA00000024"/>
    </source>
</evidence>
<evidence type="ECO:0000256" key="7">
    <source>
        <dbReference type="ARBA" id="ARBA00022490"/>
    </source>
</evidence>
<evidence type="ECO:0000256" key="5">
    <source>
        <dbReference type="ARBA" id="ARBA00007731"/>
    </source>
</evidence>
<organism evidence="13 14">
    <name type="scientific">Parvularcula marina</name>
    <dbReference type="NCBI Taxonomy" id="2292771"/>
    <lineage>
        <taxon>Bacteria</taxon>
        <taxon>Pseudomonadati</taxon>
        <taxon>Pseudomonadota</taxon>
        <taxon>Alphaproteobacteria</taxon>
        <taxon>Parvularculales</taxon>
        <taxon>Parvularculaceae</taxon>
        <taxon>Parvularcula</taxon>
    </lineage>
</organism>
<dbReference type="NCBIfam" id="NF000768">
    <property type="entry name" value="PRK00051.1"/>
    <property type="match status" value="1"/>
</dbReference>
<dbReference type="GO" id="GO:0008270">
    <property type="term" value="F:zinc ion binding"/>
    <property type="evidence" value="ECO:0007669"/>
    <property type="project" value="UniProtKB-UniRule"/>
</dbReference>
<gene>
    <name evidence="11" type="primary">hisI</name>
    <name evidence="13" type="ORF">DX908_07080</name>
</gene>
<dbReference type="FunFam" id="3.10.20.810:FF:000001">
    <property type="entry name" value="Histidine biosynthesis bifunctional protein HisIE"/>
    <property type="match status" value="1"/>
</dbReference>
<keyword evidence="8 11" id="KW-0028">Amino-acid biosynthesis</keyword>
<dbReference type="InterPro" id="IPR026660">
    <property type="entry name" value="PRA-CH"/>
</dbReference>
<dbReference type="Gene3D" id="3.10.20.810">
    <property type="entry name" value="Phosphoribosyl-AMP cyclohydrolase"/>
    <property type="match status" value="1"/>
</dbReference>
<dbReference type="UniPathway" id="UPA00031">
    <property type="reaction ID" value="UER00008"/>
</dbReference>
<evidence type="ECO:0000256" key="9">
    <source>
        <dbReference type="ARBA" id="ARBA00022801"/>
    </source>
</evidence>
<dbReference type="HAMAP" id="MF_01021">
    <property type="entry name" value="HisI"/>
    <property type="match status" value="1"/>
</dbReference>
<comment type="subcellular location">
    <subcellularLocation>
        <location evidence="11">Cytoplasm</location>
    </subcellularLocation>
</comment>
<comment type="cofactor">
    <cofactor evidence="11">
        <name>Zn(2+)</name>
        <dbReference type="ChEBI" id="CHEBI:29105"/>
    </cofactor>
    <text evidence="11">Binds 1 zinc ion per subunit.</text>
</comment>
<protein>
    <recommendedName>
        <fullName evidence="11">Phosphoribosyl-AMP cyclohydrolase</fullName>
        <shortName evidence="11">PRA-CH</shortName>
        <ecNumber evidence="11">3.5.4.19</ecNumber>
    </recommendedName>
</protein>
<comment type="cofactor">
    <cofactor evidence="11">
        <name>Mg(2+)</name>
        <dbReference type="ChEBI" id="CHEBI:18420"/>
    </cofactor>
    <text evidence="11">Binds 1 Mg(2+) ion per subunit.</text>
</comment>
<feature type="binding site" evidence="11">
    <location>
        <position position="86"/>
    </location>
    <ligand>
        <name>Mg(2+)</name>
        <dbReference type="ChEBI" id="CHEBI:18420"/>
    </ligand>
</feature>
<dbReference type="EC" id="3.5.4.19" evidence="11"/>
<evidence type="ECO:0000256" key="6">
    <source>
        <dbReference type="ARBA" id="ARBA00008299"/>
    </source>
</evidence>
<keyword evidence="14" id="KW-1185">Reference proteome</keyword>
<evidence type="ECO:0000313" key="13">
    <source>
        <dbReference type="EMBL" id="RFB05073.1"/>
    </source>
</evidence>
<comment type="pathway">
    <text evidence="4">Amino-acid biosynthesis; L-histidine biosynthesis; L-histidine from 5-phospho-alpha-D-ribose 1-diphosphate: step 2/9.</text>
</comment>
<feature type="binding site" evidence="11">
    <location>
        <position position="99"/>
    </location>
    <ligand>
        <name>Zn(2+)</name>
        <dbReference type="ChEBI" id="CHEBI:29105"/>
        <note>ligand shared between dimeric partners</note>
    </ligand>
</feature>
<evidence type="ECO:0000256" key="10">
    <source>
        <dbReference type="ARBA" id="ARBA00023102"/>
    </source>
</evidence>
<comment type="similarity">
    <text evidence="5">In the C-terminal section; belongs to the PRA-PH family.</text>
</comment>
<evidence type="ECO:0000256" key="2">
    <source>
        <dbReference type="ARBA" id="ARBA00001460"/>
    </source>
</evidence>
<comment type="function">
    <text evidence="11">Catalyzes the hydrolysis of the adenine ring of phosphoribosyl-AMP.</text>
</comment>
<feature type="binding site" evidence="11">
    <location>
        <position position="106"/>
    </location>
    <ligand>
        <name>Zn(2+)</name>
        <dbReference type="ChEBI" id="CHEBI:29105"/>
        <note>ligand shared between dimeric partners</note>
    </ligand>
</feature>
<comment type="catalytic activity">
    <reaction evidence="1 11">
        <text>1-(5-phospho-beta-D-ribosyl)-5'-AMP + H2O = 1-(5-phospho-beta-D-ribosyl)-5-[(5-phospho-beta-D-ribosylamino)methylideneamino]imidazole-4-carboxamide</text>
        <dbReference type="Rhea" id="RHEA:20049"/>
        <dbReference type="ChEBI" id="CHEBI:15377"/>
        <dbReference type="ChEBI" id="CHEBI:58435"/>
        <dbReference type="ChEBI" id="CHEBI:59457"/>
        <dbReference type="EC" id="3.5.4.19"/>
    </reaction>
</comment>
<keyword evidence="11" id="KW-0460">Magnesium</keyword>
<evidence type="ECO:0000259" key="12">
    <source>
        <dbReference type="Pfam" id="PF01502"/>
    </source>
</evidence>
<dbReference type="EMBL" id="QUQO01000001">
    <property type="protein sequence ID" value="RFB05073.1"/>
    <property type="molecule type" value="Genomic_DNA"/>
</dbReference>
<sequence length="133" mass="14913">MTDPRDETTAFTPKFGADGLLPAIAVDAETGEVLMLAYMNEEALKRTLATGEVHYWSRSRAELWHKGATSGNIQELAEILIDCDQDTLLLRVRQRGPACHTGRPSCFYRKLVTDNPESKELNGTVQLRFMDVE</sequence>
<feature type="binding site" evidence="11">
    <location>
        <position position="84"/>
    </location>
    <ligand>
        <name>Mg(2+)</name>
        <dbReference type="ChEBI" id="CHEBI:18420"/>
    </ligand>
</feature>
<keyword evidence="11" id="KW-0479">Metal-binding</keyword>
<dbReference type="InParanoid" id="A0A371RI02"/>
<dbReference type="AlphaFoldDB" id="A0A371RI02"/>
<comment type="catalytic activity">
    <reaction evidence="2">
        <text>1-(5-phospho-beta-D-ribosyl)-ATP + H2O = 1-(5-phospho-beta-D-ribosyl)-5'-AMP + diphosphate + H(+)</text>
        <dbReference type="Rhea" id="RHEA:22828"/>
        <dbReference type="ChEBI" id="CHEBI:15377"/>
        <dbReference type="ChEBI" id="CHEBI:15378"/>
        <dbReference type="ChEBI" id="CHEBI:33019"/>
        <dbReference type="ChEBI" id="CHEBI:59457"/>
        <dbReference type="ChEBI" id="CHEBI:73183"/>
        <dbReference type="EC" id="3.6.1.31"/>
    </reaction>
</comment>
<evidence type="ECO:0000256" key="11">
    <source>
        <dbReference type="HAMAP-Rule" id="MF_01021"/>
    </source>
</evidence>
<comment type="subunit">
    <text evidence="11">Homodimer.</text>
</comment>
<evidence type="ECO:0000256" key="8">
    <source>
        <dbReference type="ARBA" id="ARBA00022605"/>
    </source>
</evidence>
<dbReference type="GO" id="GO:0000287">
    <property type="term" value="F:magnesium ion binding"/>
    <property type="evidence" value="ECO:0007669"/>
    <property type="project" value="UniProtKB-UniRule"/>
</dbReference>
<keyword evidence="7 11" id="KW-0963">Cytoplasm</keyword>
<keyword evidence="9 11" id="KW-0378">Hydrolase</keyword>
<feature type="binding site" evidence="11">
    <location>
        <position position="83"/>
    </location>
    <ligand>
        <name>Zn(2+)</name>
        <dbReference type="ChEBI" id="CHEBI:29105"/>
        <note>ligand shared between dimeric partners</note>
    </ligand>
</feature>
<feature type="binding site" evidence="11">
    <location>
        <position position="82"/>
    </location>
    <ligand>
        <name>Mg(2+)</name>
        <dbReference type="ChEBI" id="CHEBI:18420"/>
    </ligand>
</feature>
<dbReference type="GO" id="GO:0000105">
    <property type="term" value="P:L-histidine biosynthetic process"/>
    <property type="evidence" value="ECO:0007669"/>
    <property type="project" value="UniProtKB-UniRule"/>
</dbReference>
<dbReference type="Proteomes" id="UP000264589">
    <property type="component" value="Unassembled WGS sequence"/>
</dbReference>
<feature type="domain" description="Phosphoribosyl-AMP cyclohydrolase" evidence="12">
    <location>
        <begin position="35"/>
        <end position="108"/>
    </location>
</feature>
<dbReference type="InterPro" id="IPR038019">
    <property type="entry name" value="PRib_AMP_CycHydrolase_sf"/>
</dbReference>
<comment type="similarity">
    <text evidence="6">In the N-terminal section; belongs to the PRA-CH family.</text>
</comment>
<keyword evidence="11" id="KW-0862">Zinc</keyword>
<proteinExistence type="inferred from homology"/>
<reference evidence="13 14" key="1">
    <citation type="submission" date="2018-08" db="EMBL/GenBank/DDBJ databases">
        <title>Parvularcula sp. SM1705, isolated from surface water of the South Sea China.</title>
        <authorList>
            <person name="Sun L."/>
        </authorList>
    </citation>
    <scope>NUCLEOTIDE SEQUENCE [LARGE SCALE GENOMIC DNA]</scope>
    <source>
        <strain evidence="13 14">SM1705</strain>
    </source>
</reference>
<dbReference type="OrthoDB" id="9795769at2"/>
<dbReference type="GO" id="GO:0004636">
    <property type="term" value="F:phosphoribosyl-ATP diphosphatase activity"/>
    <property type="evidence" value="ECO:0007669"/>
    <property type="project" value="UniProtKB-EC"/>
</dbReference>
<name>A0A371RI02_9PROT</name>
<dbReference type="GO" id="GO:0005737">
    <property type="term" value="C:cytoplasm"/>
    <property type="evidence" value="ECO:0007669"/>
    <property type="project" value="UniProtKB-SubCell"/>
</dbReference>
<comment type="similarity">
    <text evidence="11">Belongs to the PRA-CH family.</text>
</comment>
<dbReference type="Pfam" id="PF01502">
    <property type="entry name" value="PRA-CH"/>
    <property type="match status" value="1"/>
</dbReference>